<dbReference type="RefSeq" id="WP_148988545.1">
    <property type="nucleotide sequence ID" value="NZ_VTEV01000005.1"/>
</dbReference>
<gene>
    <name evidence="2" type="ORF">FZC76_12610</name>
</gene>
<dbReference type="EMBL" id="VTEV01000005">
    <property type="protein sequence ID" value="TYS67430.1"/>
    <property type="molecule type" value="Genomic_DNA"/>
</dbReference>
<feature type="region of interest" description="Disordered" evidence="1">
    <location>
        <begin position="1"/>
        <end position="27"/>
    </location>
</feature>
<dbReference type="Proteomes" id="UP000322524">
    <property type="component" value="Unassembled WGS sequence"/>
</dbReference>
<organism evidence="2 3">
    <name type="scientific">Sutcliffiella horikoshii</name>
    <dbReference type="NCBI Taxonomy" id="79883"/>
    <lineage>
        <taxon>Bacteria</taxon>
        <taxon>Bacillati</taxon>
        <taxon>Bacillota</taxon>
        <taxon>Bacilli</taxon>
        <taxon>Bacillales</taxon>
        <taxon>Bacillaceae</taxon>
        <taxon>Sutcliffiella</taxon>
    </lineage>
</organism>
<sequence length="64" mass="7393">MSIVKNAWESINEDTTKGSDQKTHSKKPVIVEKRTEAGYITINVLETHEDIEKLEAFFKDKQWG</sequence>
<comment type="caution">
    <text evidence="2">The sequence shown here is derived from an EMBL/GenBank/DDBJ whole genome shotgun (WGS) entry which is preliminary data.</text>
</comment>
<reference evidence="2 3" key="1">
    <citation type="submission" date="2019-08" db="EMBL/GenBank/DDBJ databases">
        <title>Bacillus genomes from the desert of Cuatro Cienegas, Coahuila.</title>
        <authorList>
            <person name="Olmedo-Alvarez G."/>
        </authorList>
    </citation>
    <scope>NUCLEOTIDE SEQUENCE [LARGE SCALE GENOMIC DNA]</scope>
    <source>
        <strain evidence="2 3">CH28_1T</strain>
    </source>
</reference>
<protein>
    <submittedName>
        <fullName evidence="2">Uncharacterized protein</fullName>
    </submittedName>
</protein>
<accession>A0A5D4SVN0</accession>
<evidence type="ECO:0000256" key="1">
    <source>
        <dbReference type="SAM" id="MobiDB-lite"/>
    </source>
</evidence>
<feature type="compositionally biased region" description="Basic and acidic residues" evidence="1">
    <location>
        <begin position="14"/>
        <end position="27"/>
    </location>
</feature>
<dbReference type="AlphaFoldDB" id="A0A5D4SVN0"/>
<evidence type="ECO:0000313" key="2">
    <source>
        <dbReference type="EMBL" id="TYS67430.1"/>
    </source>
</evidence>
<evidence type="ECO:0000313" key="3">
    <source>
        <dbReference type="Proteomes" id="UP000322524"/>
    </source>
</evidence>
<proteinExistence type="predicted"/>
<name>A0A5D4SVN0_9BACI</name>